<dbReference type="PANTHER" id="PTHR12277">
    <property type="entry name" value="ALPHA/BETA HYDROLASE DOMAIN-CONTAINING PROTEIN"/>
    <property type="match status" value="1"/>
</dbReference>
<proteinExistence type="predicted"/>
<keyword evidence="3" id="KW-1185">Reference proteome</keyword>
<sequence length="413" mass="45422">MYWKVVGGAEKGGILVREGEELSSPELGRLSFAALVTELGRSKQRLHFKLVAGTGPSEGWISLHLQGRPLAMSLGRSTASAALLLWRQQRPQEALQVLESEMERPEGLEELHLALEICLGRWPEAAARALQLRHEDAQRLIDGWRAAPGRFAPSPALFWPEPKEVMPGICQIDDLIPIPTEEVKLGVRFFLQSENGRDPEPSKPMVLYFHGNAETVDTYTDEDILHPLRVAPASTLVVDFRGYGYSTGHPSLGTMSSDGERVVEYLPTLFQRHALPWPWPGGLYLLGRSMGGIVACHLAALKADLFQGVILESTLCGSHAPGASAPEEPPQELEDGDSFVHLMASEDKIRAFTGRLLILHGELDTLIPVSHARRLLDAAEYATRRLVTVSKGHNDISTSDKYVKALKQFLQGG</sequence>
<accession>A0ABP0KZW3</accession>
<dbReference type="SUPFAM" id="SSF53474">
    <property type="entry name" value="alpha/beta-Hydrolases"/>
    <property type="match status" value="1"/>
</dbReference>
<name>A0ABP0KZW3_9DINO</name>
<gene>
    <name evidence="2" type="ORF">CCMP2556_LOCUS18557</name>
</gene>
<dbReference type="InterPro" id="IPR022742">
    <property type="entry name" value="Hydrolase_4"/>
</dbReference>
<dbReference type="Gene3D" id="3.40.50.1820">
    <property type="entry name" value="alpha/beta hydrolase"/>
    <property type="match status" value="1"/>
</dbReference>
<evidence type="ECO:0000313" key="2">
    <source>
        <dbReference type="EMBL" id="CAK9032106.1"/>
    </source>
</evidence>
<dbReference type="Proteomes" id="UP001642484">
    <property type="component" value="Unassembled WGS sequence"/>
</dbReference>
<evidence type="ECO:0000313" key="3">
    <source>
        <dbReference type="Proteomes" id="UP001642484"/>
    </source>
</evidence>
<dbReference type="PANTHER" id="PTHR12277:SF81">
    <property type="entry name" value="PROTEIN ABHD13"/>
    <property type="match status" value="1"/>
</dbReference>
<feature type="domain" description="Serine aminopeptidase S33" evidence="1">
    <location>
        <begin position="202"/>
        <end position="321"/>
    </location>
</feature>
<dbReference type="InterPro" id="IPR029058">
    <property type="entry name" value="AB_hydrolase_fold"/>
</dbReference>
<protein>
    <recommendedName>
        <fullName evidence="1">Serine aminopeptidase S33 domain-containing protein</fullName>
    </recommendedName>
</protein>
<dbReference type="Pfam" id="PF12146">
    <property type="entry name" value="Hydrolase_4"/>
    <property type="match status" value="1"/>
</dbReference>
<organism evidence="2 3">
    <name type="scientific">Durusdinium trenchii</name>
    <dbReference type="NCBI Taxonomy" id="1381693"/>
    <lineage>
        <taxon>Eukaryota</taxon>
        <taxon>Sar</taxon>
        <taxon>Alveolata</taxon>
        <taxon>Dinophyceae</taxon>
        <taxon>Suessiales</taxon>
        <taxon>Symbiodiniaceae</taxon>
        <taxon>Durusdinium</taxon>
    </lineage>
</organism>
<dbReference type="EMBL" id="CAXAMN010010569">
    <property type="protein sequence ID" value="CAK9032106.1"/>
    <property type="molecule type" value="Genomic_DNA"/>
</dbReference>
<reference evidence="2 3" key="1">
    <citation type="submission" date="2024-02" db="EMBL/GenBank/DDBJ databases">
        <authorList>
            <person name="Chen Y."/>
            <person name="Shah S."/>
            <person name="Dougan E. K."/>
            <person name="Thang M."/>
            <person name="Chan C."/>
        </authorList>
    </citation>
    <scope>NUCLEOTIDE SEQUENCE [LARGE SCALE GENOMIC DNA]</scope>
</reference>
<comment type="caution">
    <text evidence="2">The sequence shown here is derived from an EMBL/GenBank/DDBJ whole genome shotgun (WGS) entry which is preliminary data.</text>
</comment>
<evidence type="ECO:0000259" key="1">
    <source>
        <dbReference type="Pfam" id="PF12146"/>
    </source>
</evidence>